<keyword evidence="2" id="KW-1185">Reference proteome</keyword>
<comment type="caution">
    <text evidence="1">The sequence shown here is derived from an EMBL/GenBank/DDBJ whole genome shotgun (WGS) entry which is preliminary data.</text>
</comment>
<dbReference type="OrthoDB" id="2087139at2"/>
<protein>
    <submittedName>
        <fullName evidence="1">Uncharacterized protein</fullName>
    </submittedName>
</protein>
<organism evidence="1 2">
    <name type="scientific">Pseudobacteroides cellulosolvens ATCC 35603 = DSM 2933</name>
    <dbReference type="NCBI Taxonomy" id="398512"/>
    <lineage>
        <taxon>Bacteria</taxon>
        <taxon>Bacillati</taxon>
        <taxon>Bacillota</taxon>
        <taxon>Clostridia</taxon>
        <taxon>Eubacteriales</taxon>
        <taxon>Oscillospiraceae</taxon>
        <taxon>Pseudobacteroides</taxon>
    </lineage>
</organism>
<accession>A0A0L6JH99</accession>
<dbReference type="RefSeq" id="WP_036939439.1">
    <property type="nucleotide sequence ID" value="NZ_JQKC01000009.1"/>
</dbReference>
<proteinExistence type="predicted"/>
<dbReference type="EMBL" id="LGTC01000001">
    <property type="protein sequence ID" value="KNY24847.1"/>
    <property type="molecule type" value="Genomic_DNA"/>
</dbReference>
<dbReference type="STRING" id="398512.Bccel_0104"/>
<name>A0A0L6JH99_9FIRM</name>
<evidence type="ECO:0000313" key="2">
    <source>
        <dbReference type="Proteomes" id="UP000036923"/>
    </source>
</evidence>
<dbReference type="eggNOG" id="ENOG5033N5M">
    <property type="taxonomic scope" value="Bacteria"/>
</dbReference>
<sequence length="102" mass="11444">MEIRQLKTNDLFKMSKILKKMGLKLDTKGKSQEQLGAELVMSAIENIHLAQDEVNEFLGDLVGMTGPEFGELPIDNSFEIIQKFKSIPGIANFFKKAGQLMK</sequence>
<evidence type="ECO:0000313" key="1">
    <source>
        <dbReference type="EMBL" id="KNY24847.1"/>
    </source>
</evidence>
<reference evidence="2" key="1">
    <citation type="submission" date="2015-07" db="EMBL/GenBank/DDBJ databases">
        <title>Near-Complete Genome Sequence of the Cellulolytic Bacterium Bacteroides (Pseudobacteroides) cellulosolvens ATCC 35603.</title>
        <authorList>
            <person name="Dassa B."/>
            <person name="Utturkar S.M."/>
            <person name="Klingeman D.M."/>
            <person name="Hurt R.A."/>
            <person name="Keller M."/>
            <person name="Xu J."/>
            <person name="Reddy Y.H.K."/>
            <person name="Borovok I."/>
            <person name="Grinberg I.R."/>
            <person name="Lamed R."/>
            <person name="Zhivin O."/>
            <person name="Bayer E.A."/>
            <person name="Brown S.D."/>
        </authorList>
    </citation>
    <scope>NUCLEOTIDE SEQUENCE [LARGE SCALE GENOMIC DNA]</scope>
    <source>
        <strain evidence="2">DSM 2933</strain>
    </source>
</reference>
<dbReference type="AlphaFoldDB" id="A0A0L6JH99"/>
<gene>
    <name evidence="1" type="ORF">Bccel_0104</name>
</gene>
<dbReference type="Proteomes" id="UP000036923">
    <property type="component" value="Unassembled WGS sequence"/>
</dbReference>